<organism evidence="2 3">
    <name type="scientific">Adineta ricciae</name>
    <name type="common">Rotifer</name>
    <dbReference type="NCBI Taxonomy" id="249248"/>
    <lineage>
        <taxon>Eukaryota</taxon>
        <taxon>Metazoa</taxon>
        <taxon>Spiralia</taxon>
        <taxon>Gnathifera</taxon>
        <taxon>Rotifera</taxon>
        <taxon>Eurotatoria</taxon>
        <taxon>Bdelloidea</taxon>
        <taxon>Adinetida</taxon>
        <taxon>Adinetidae</taxon>
        <taxon>Adineta</taxon>
    </lineage>
</organism>
<name>A0A815UZJ6_ADIRI</name>
<feature type="signal peptide" evidence="1">
    <location>
        <begin position="1"/>
        <end position="20"/>
    </location>
</feature>
<sequence length="166" mass="18444">MSRTIITAVLAFISISLVHTDLESQRSSQKRWNGQTAGTVTNCKIIKVLDDLFLHDCDAGRGSSGGPIFAYWGGKPYVYALNVAEYRNNGVDYQKAYDKVWHDGLIVKLRDLGIPINLLTMIVSWLNCREAYINLGENKSEKFNIDIGLPQGAHSGHLFADDLSVL</sequence>
<evidence type="ECO:0000256" key="1">
    <source>
        <dbReference type="SAM" id="SignalP"/>
    </source>
</evidence>
<reference evidence="2" key="1">
    <citation type="submission" date="2021-02" db="EMBL/GenBank/DDBJ databases">
        <authorList>
            <person name="Nowell W R."/>
        </authorList>
    </citation>
    <scope>NUCLEOTIDE SEQUENCE</scope>
</reference>
<dbReference type="Proteomes" id="UP000663828">
    <property type="component" value="Unassembled WGS sequence"/>
</dbReference>
<feature type="non-terminal residue" evidence="2">
    <location>
        <position position="1"/>
    </location>
</feature>
<evidence type="ECO:0000313" key="3">
    <source>
        <dbReference type="Proteomes" id="UP000663828"/>
    </source>
</evidence>
<dbReference type="SUPFAM" id="SSF50494">
    <property type="entry name" value="Trypsin-like serine proteases"/>
    <property type="match status" value="1"/>
</dbReference>
<comment type="caution">
    <text evidence="2">The sequence shown here is derived from an EMBL/GenBank/DDBJ whole genome shotgun (WGS) entry which is preliminary data.</text>
</comment>
<keyword evidence="1" id="KW-0732">Signal</keyword>
<evidence type="ECO:0000313" key="2">
    <source>
        <dbReference type="EMBL" id="CAF1522728.1"/>
    </source>
</evidence>
<dbReference type="AlphaFoldDB" id="A0A815UZJ6"/>
<dbReference type="EMBL" id="CAJNOR010004713">
    <property type="protein sequence ID" value="CAF1522728.1"/>
    <property type="molecule type" value="Genomic_DNA"/>
</dbReference>
<keyword evidence="3" id="KW-1185">Reference proteome</keyword>
<accession>A0A815UZJ6</accession>
<protein>
    <submittedName>
        <fullName evidence="2">Uncharacterized protein</fullName>
    </submittedName>
</protein>
<gene>
    <name evidence="2" type="ORF">XAT740_LOCUS40906</name>
</gene>
<dbReference type="InterPro" id="IPR009003">
    <property type="entry name" value="Peptidase_S1_PA"/>
</dbReference>
<proteinExistence type="predicted"/>
<feature type="chain" id="PRO_5032564832" evidence="1">
    <location>
        <begin position="21"/>
        <end position="166"/>
    </location>
</feature>